<evidence type="ECO:0000259" key="1">
    <source>
        <dbReference type="Pfam" id="PF13538"/>
    </source>
</evidence>
<gene>
    <name evidence="2" type="ORF">RF007C_16260</name>
</gene>
<name>W7UWY2_RUMFL</name>
<dbReference type="eggNOG" id="COG0507">
    <property type="taxonomic scope" value="Bacteria"/>
</dbReference>
<dbReference type="OrthoDB" id="9763659at2"/>
<proteinExistence type="predicted"/>
<sequence length="1105" mass="127746">MLDQSKSLIEKHVKTHTERSAQDVAAVSTLEFFFRSNGRINTLFASGDKWPNTDGTFEYVVDPDVSRRPKQNFFVQIKGSHSYKEDNGRIKYQLQSLGFPATTAMDVTFDPGILFVVLDPDERGSERVFWKYMSVDYINSIDFSKDSTTVVFESTEEIFNTDESIIEFCKNLDRIIEHHSFVNKLSSTQLNLEDIKRIVMACDKSIVRSIDTIERFRVTRDEVSQDILPRLNDLCKSALLQNSYNLGCTKPNLQLAYEQAQLDLRTKYLANFLRCLKYIDYRIPEEGQSERLMLKYYNFMWQIRKYFWENNRISILNNLEKFPLNTDQLDDEYYKIVADAIESTDLSPHSMENTRFYVQKKTPFYIGAERYYEITLQLANKYASKFNRITVYSKQNISTGYSINIGYTDTPIQLWGIASNIKIITNWRVSIAPTCLNKLGRILNIGLKLNKNYGEYSELMNFLTNTGMTLLDLIDLKEINFNEVVNSIYEKSNTCYFKTVIENLRMCFSCKCETFGKNTIRFLLINMREDRITDVLPNQFNPPMPRTTLYIAKKCFPFEKNPFLANYVGSKTSDGNLTKILSAAGAEQLKTLSPYLNIKNRIKNTGEIYFEASEIASDAEIIAYNEYLDDWETRKGFNVLHENEYVTIASYENTTLHILKKLLELSKSGIKGQKELNAKFIKDNKPIFDNVDISKQNAIKYAFVNSKILLIYGTAGTGKTTLINYISNLLPKSKKLFLSKTHTAIQHLKRRIENPGSNADFISFDSFTKKVELPDYDIIFVDECSIIDNLKMQEFVNKISEDSLIVLAGDINQIESIDFGNWFYYAKDIITAQGAKVELLDTWRTKEENLLSLWEEVRNNDVRITEKLVIDGPFSKEIGADIFKSDETDDVVLCLNYDGKFGLNNINNYFQNANPNGKAITWKEWRFKKGDRILFNDNSRFTYLYNNLKGIIVDIEKTDDQIAFTIDAETIITEQQCKSDQIEYIETIGEKTRIKFVVYAFDEDEIDNEEDAKKTIIPFQLAYAVSIHKAQGLEYDSVKVVIPSVNSEKITKGVFYTAITRTKRKLTIYWSSETMQKIISGFSSEHNGFKSLEIIKKKIDKQENI</sequence>
<reference evidence="2 3" key="1">
    <citation type="journal article" date="2014" name="PLoS ONE">
        <title>Rumen cellulosomics: divergent fiber-degrading strategies revealed by comparative genome-wide analysis of six ruminococcal strains.</title>
        <authorList>
            <person name="Dassa B."/>
            <person name="Borovok I."/>
            <person name="Ruimy-Israeli V."/>
            <person name="Lamed R."/>
            <person name="Flint H.J."/>
            <person name="Duncan S.H."/>
            <person name="Henrissat B."/>
            <person name="Coutinho P."/>
            <person name="Morrison M."/>
            <person name="Mosoni P."/>
            <person name="Yeoman C.J."/>
            <person name="White B.A."/>
            <person name="Bayer E.A."/>
        </authorList>
    </citation>
    <scope>NUCLEOTIDE SEQUENCE [LARGE SCALE GENOMIC DNA]</scope>
    <source>
        <strain evidence="2 3">007c</strain>
    </source>
</reference>
<dbReference type="AlphaFoldDB" id="W7UWY2"/>
<keyword evidence="3" id="KW-1185">Reference proteome</keyword>
<accession>W7UWY2</accession>
<dbReference type="SUPFAM" id="SSF52540">
    <property type="entry name" value="P-loop containing nucleoside triphosphate hydrolases"/>
    <property type="match status" value="2"/>
</dbReference>
<dbReference type="Proteomes" id="UP000019365">
    <property type="component" value="Unassembled WGS sequence"/>
</dbReference>
<dbReference type="Pfam" id="PF13538">
    <property type="entry name" value="UvrD_C_2"/>
    <property type="match status" value="1"/>
</dbReference>
<organism evidence="2 3">
    <name type="scientific">Ruminococcus flavefaciens 007c</name>
    <dbReference type="NCBI Taxonomy" id="1341157"/>
    <lineage>
        <taxon>Bacteria</taxon>
        <taxon>Bacillati</taxon>
        <taxon>Bacillota</taxon>
        <taxon>Clostridia</taxon>
        <taxon>Eubacteriales</taxon>
        <taxon>Oscillospiraceae</taxon>
        <taxon>Ruminococcus</taxon>
    </lineage>
</organism>
<dbReference type="InterPro" id="IPR027417">
    <property type="entry name" value="P-loop_NTPase"/>
</dbReference>
<comment type="caution">
    <text evidence="2">The sequence shown here is derived from an EMBL/GenBank/DDBJ whole genome shotgun (WGS) entry which is preliminary data.</text>
</comment>
<feature type="domain" description="UvrD-like helicase C-terminal" evidence="1">
    <location>
        <begin position="1021"/>
        <end position="1068"/>
    </location>
</feature>
<dbReference type="Gene3D" id="2.30.30.940">
    <property type="match status" value="1"/>
</dbReference>
<dbReference type="Pfam" id="PF13604">
    <property type="entry name" value="AAA_30"/>
    <property type="match status" value="1"/>
</dbReference>
<dbReference type="CDD" id="cd18809">
    <property type="entry name" value="SF1_C_RecD"/>
    <property type="match status" value="1"/>
</dbReference>
<dbReference type="Gene3D" id="3.40.50.300">
    <property type="entry name" value="P-loop containing nucleotide triphosphate hydrolases"/>
    <property type="match status" value="2"/>
</dbReference>
<dbReference type="EMBL" id="ATAX01000028">
    <property type="protein sequence ID" value="EWM53165.1"/>
    <property type="molecule type" value="Genomic_DNA"/>
</dbReference>
<evidence type="ECO:0000313" key="2">
    <source>
        <dbReference type="EMBL" id="EWM53165.1"/>
    </source>
</evidence>
<evidence type="ECO:0000313" key="3">
    <source>
        <dbReference type="Proteomes" id="UP000019365"/>
    </source>
</evidence>
<protein>
    <recommendedName>
        <fullName evidence="1">UvrD-like helicase C-terminal domain-containing protein</fullName>
    </recommendedName>
</protein>
<dbReference type="PATRIC" id="fig|1341157.4.peg.2651"/>
<dbReference type="RefSeq" id="WP_037300443.1">
    <property type="nucleotide sequence ID" value="NZ_ATAX01000028.1"/>
</dbReference>
<dbReference type="InterPro" id="IPR027785">
    <property type="entry name" value="UvrD-like_helicase_C"/>
</dbReference>